<dbReference type="EMBL" id="BAABLP010000006">
    <property type="protein sequence ID" value="GAA4754015.1"/>
    <property type="molecule type" value="Genomic_DNA"/>
</dbReference>
<dbReference type="InterPro" id="IPR004408">
    <property type="entry name" value="Biotin_CoA_COase_ligase"/>
</dbReference>
<dbReference type="PROSITE" id="PS51733">
    <property type="entry name" value="BPL_LPL_CATALYTIC"/>
    <property type="match status" value="1"/>
</dbReference>
<dbReference type="Pfam" id="PF02237">
    <property type="entry name" value="BPL_C"/>
    <property type="match status" value="1"/>
</dbReference>
<evidence type="ECO:0000256" key="1">
    <source>
        <dbReference type="ARBA" id="ARBA00022598"/>
    </source>
</evidence>
<organism evidence="5 6">
    <name type="scientific">Amnibacterium soli</name>
    <dbReference type="NCBI Taxonomy" id="1282736"/>
    <lineage>
        <taxon>Bacteria</taxon>
        <taxon>Bacillati</taxon>
        <taxon>Actinomycetota</taxon>
        <taxon>Actinomycetes</taxon>
        <taxon>Micrococcales</taxon>
        <taxon>Microbacteriaceae</taxon>
        <taxon>Amnibacterium</taxon>
    </lineage>
</organism>
<dbReference type="Gene3D" id="3.30.930.10">
    <property type="entry name" value="Bira Bifunctional Protein, Domain 2"/>
    <property type="match status" value="1"/>
</dbReference>
<dbReference type="GO" id="GO:0016874">
    <property type="term" value="F:ligase activity"/>
    <property type="evidence" value="ECO:0007669"/>
    <property type="project" value="UniProtKB-KW"/>
</dbReference>
<evidence type="ECO:0000256" key="3">
    <source>
        <dbReference type="ARBA" id="ARBA00024227"/>
    </source>
</evidence>
<reference evidence="6" key="1">
    <citation type="journal article" date="2019" name="Int. J. Syst. Evol. Microbiol.">
        <title>The Global Catalogue of Microorganisms (GCM) 10K type strain sequencing project: providing services to taxonomists for standard genome sequencing and annotation.</title>
        <authorList>
            <consortium name="The Broad Institute Genomics Platform"/>
            <consortium name="The Broad Institute Genome Sequencing Center for Infectious Disease"/>
            <person name="Wu L."/>
            <person name="Ma J."/>
        </authorList>
    </citation>
    <scope>NUCLEOTIDE SEQUENCE [LARGE SCALE GENOMIC DNA]</scope>
    <source>
        <strain evidence="6">JCM 19015</strain>
    </source>
</reference>
<evidence type="ECO:0000313" key="6">
    <source>
        <dbReference type="Proteomes" id="UP001500121"/>
    </source>
</evidence>
<accession>A0ABP8ZEB3</accession>
<dbReference type="SUPFAM" id="SSF55681">
    <property type="entry name" value="Class II aaRS and biotin synthetases"/>
    <property type="match status" value="1"/>
</dbReference>
<dbReference type="NCBIfam" id="TIGR00121">
    <property type="entry name" value="birA_ligase"/>
    <property type="match status" value="1"/>
</dbReference>
<dbReference type="Gene3D" id="2.30.30.100">
    <property type="match status" value="1"/>
</dbReference>
<protein>
    <recommendedName>
        <fullName evidence="3">biotin--[biotin carboxyl-carrier protein] ligase</fullName>
        <ecNumber evidence="3">6.3.4.15</ecNumber>
    </recommendedName>
</protein>
<name>A0ABP8ZEB3_9MICO</name>
<keyword evidence="1 5" id="KW-0436">Ligase</keyword>
<evidence type="ECO:0000259" key="4">
    <source>
        <dbReference type="PROSITE" id="PS51733"/>
    </source>
</evidence>
<comment type="caution">
    <text evidence="5">The sequence shown here is derived from an EMBL/GenBank/DDBJ whole genome shotgun (WGS) entry which is preliminary data.</text>
</comment>
<dbReference type="Proteomes" id="UP001500121">
    <property type="component" value="Unassembled WGS sequence"/>
</dbReference>
<gene>
    <name evidence="5" type="ORF">GCM10025783_28700</name>
</gene>
<dbReference type="Pfam" id="PF03099">
    <property type="entry name" value="BPL_LplA_LipB"/>
    <property type="match status" value="1"/>
</dbReference>
<dbReference type="EC" id="6.3.4.15" evidence="3"/>
<sequence>MELPRAAALVARLEVLDEIGSTNTELVRRVTADPAAWPAPAVLLTDHQTAGRGRLGRSWSAAAGDSLAISVLLRPDVPTQRLGWLSLAAGAAMTEALNGLGVAARAKWPNDVLIDGRKVCGVLAEALPDGAGVVIGAGLNHAADRAALPVPTATSLAAEGGPTDPDLLVAAYLERLLARVNDLATVGGDPDRSGLRDAVRAVSDTIGRRVRVLRADEAVTGEAIDIDVEGRIVVDRGPIGGLLACATGDVEHLRYE</sequence>
<evidence type="ECO:0000256" key="2">
    <source>
        <dbReference type="ARBA" id="ARBA00023267"/>
    </source>
</evidence>
<evidence type="ECO:0000313" key="5">
    <source>
        <dbReference type="EMBL" id="GAA4754015.1"/>
    </source>
</evidence>
<dbReference type="PANTHER" id="PTHR12835">
    <property type="entry name" value="BIOTIN PROTEIN LIGASE"/>
    <property type="match status" value="1"/>
</dbReference>
<proteinExistence type="predicted"/>
<dbReference type="CDD" id="cd16442">
    <property type="entry name" value="BPL"/>
    <property type="match status" value="1"/>
</dbReference>
<dbReference type="InterPro" id="IPR004143">
    <property type="entry name" value="BPL_LPL_catalytic"/>
</dbReference>
<keyword evidence="2" id="KW-0092">Biotin</keyword>
<dbReference type="InterPro" id="IPR003142">
    <property type="entry name" value="BPL_C"/>
</dbReference>
<feature type="domain" description="BPL/LPL catalytic" evidence="4">
    <location>
        <begin position="14"/>
        <end position="184"/>
    </location>
</feature>
<dbReference type="InterPro" id="IPR045864">
    <property type="entry name" value="aa-tRNA-synth_II/BPL/LPL"/>
</dbReference>
<keyword evidence="6" id="KW-1185">Reference proteome</keyword>
<dbReference type="RefSeq" id="WP_345481994.1">
    <property type="nucleotide sequence ID" value="NZ_BAABLP010000006.1"/>
</dbReference>
<dbReference type="PANTHER" id="PTHR12835:SF5">
    <property type="entry name" value="BIOTIN--PROTEIN LIGASE"/>
    <property type="match status" value="1"/>
</dbReference>